<dbReference type="EMBL" id="CP036434">
    <property type="protein sequence ID" value="QDV08789.1"/>
    <property type="molecule type" value="Genomic_DNA"/>
</dbReference>
<accession>A0A518EXH4</accession>
<dbReference type="InterPro" id="IPR038607">
    <property type="entry name" value="PhoD-like_sf"/>
</dbReference>
<keyword evidence="3" id="KW-1185">Reference proteome</keyword>
<dbReference type="CDD" id="cd07389">
    <property type="entry name" value="MPP_PhoD"/>
    <property type="match status" value="1"/>
</dbReference>
<dbReference type="EC" id="3.1.3.1" evidence="2"/>
<dbReference type="Proteomes" id="UP000320390">
    <property type="component" value="Chromosome"/>
</dbReference>
<dbReference type="PANTHER" id="PTHR33987">
    <property type="entry name" value="CALCINEURIN-LIKE METALLO-PHOSPHOESTERASE SUPERFAMILY PROTEIN"/>
    <property type="match status" value="1"/>
</dbReference>
<proteinExistence type="predicted"/>
<reference evidence="2 3" key="1">
    <citation type="submission" date="2019-02" db="EMBL/GenBank/DDBJ databases">
        <title>Deep-cultivation of Planctomycetes and their phenomic and genomic characterization uncovers novel biology.</title>
        <authorList>
            <person name="Wiegand S."/>
            <person name="Jogler M."/>
            <person name="Boedeker C."/>
            <person name="Pinto D."/>
            <person name="Vollmers J."/>
            <person name="Rivas-Marin E."/>
            <person name="Kohn T."/>
            <person name="Peeters S.H."/>
            <person name="Heuer A."/>
            <person name="Rast P."/>
            <person name="Oberbeckmann S."/>
            <person name="Bunk B."/>
            <person name="Jeske O."/>
            <person name="Meyerdierks A."/>
            <person name="Storesund J.E."/>
            <person name="Kallscheuer N."/>
            <person name="Luecker S."/>
            <person name="Lage O.M."/>
            <person name="Pohl T."/>
            <person name="Merkel B.J."/>
            <person name="Hornburger P."/>
            <person name="Mueller R.-W."/>
            <person name="Bruemmer F."/>
            <person name="Labrenz M."/>
            <person name="Spormann A.M."/>
            <person name="Op den Camp H."/>
            <person name="Overmann J."/>
            <person name="Amann R."/>
            <person name="Jetten M.S.M."/>
            <person name="Mascher T."/>
            <person name="Medema M.H."/>
            <person name="Devos D.P."/>
            <person name="Kaster A.-K."/>
            <person name="Ovreas L."/>
            <person name="Rohde M."/>
            <person name="Galperin M.Y."/>
            <person name="Jogler C."/>
        </authorList>
    </citation>
    <scope>NUCLEOTIDE SEQUENCE [LARGE SCALE GENOMIC DNA]</scope>
    <source>
        <strain evidence="2 3">Poly30</strain>
    </source>
</reference>
<organism evidence="2 3">
    <name type="scientific">Saltatorellus ferox</name>
    <dbReference type="NCBI Taxonomy" id="2528018"/>
    <lineage>
        <taxon>Bacteria</taxon>
        <taxon>Pseudomonadati</taxon>
        <taxon>Planctomycetota</taxon>
        <taxon>Planctomycetia</taxon>
        <taxon>Planctomycetia incertae sedis</taxon>
        <taxon>Saltatorellus</taxon>
    </lineage>
</organism>
<sequence>MLFAGCSALPVKEPSGPTTIAFGACSDQDREQPIWDAIVATEPDLFVFAGDNIYGDTEDMAVLRAKYGQLESVPGYQRLVGTCPVLAVYDDHDYGKNDGGREYPMRAESAKMCLDVFGVPEDDPRREHEGIYGATIMGDPGRRVQVILLDTRYFRDPIDRGTLNAEERREANVVGWYEPTDDTARTLLGETQWRWLEAELRKDAEVRLIVSTIQAVPWEKGMECWGNMPHERQRLFDLIGSTRAGGVLFLSGDVHFAEISRSEEGPYPLYDFTSSGLTQSPHPTWPAAVNRYRLPGMLHVGENFGLVRLDWDADETQVRMQACTVEGKVAFEQIVPLDRLRAAE</sequence>
<dbReference type="InterPro" id="IPR018946">
    <property type="entry name" value="PhoD-like_MPP"/>
</dbReference>
<dbReference type="PANTHER" id="PTHR33987:SF1">
    <property type="entry name" value="CALCINEURIN-LIKE METALLO-PHOSPHOESTERASE SUPERFAMILY PROTEIN"/>
    <property type="match status" value="1"/>
</dbReference>
<dbReference type="Pfam" id="PF09423">
    <property type="entry name" value="PhoD"/>
    <property type="match status" value="1"/>
</dbReference>
<dbReference type="GO" id="GO:0004035">
    <property type="term" value="F:alkaline phosphatase activity"/>
    <property type="evidence" value="ECO:0007669"/>
    <property type="project" value="UniProtKB-EC"/>
</dbReference>
<evidence type="ECO:0000259" key="1">
    <source>
        <dbReference type="Pfam" id="PF09423"/>
    </source>
</evidence>
<evidence type="ECO:0000313" key="3">
    <source>
        <dbReference type="Proteomes" id="UP000320390"/>
    </source>
</evidence>
<name>A0A518EXH4_9BACT</name>
<protein>
    <submittedName>
        <fullName evidence="2">Alkaline phosphatase D</fullName>
        <ecNumber evidence="2">3.1.3.1</ecNumber>
    </submittedName>
</protein>
<dbReference type="InterPro" id="IPR029052">
    <property type="entry name" value="Metallo-depent_PP-like"/>
</dbReference>
<keyword evidence="2" id="KW-0378">Hydrolase</keyword>
<dbReference type="Gene3D" id="3.60.21.70">
    <property type="entry name" value="PhoD-like phosphatase"/>
    <property type="match status" value="1"/>
</dbReference>
<dbReference type="AlphaFoldDB" id="A0A518EXH4"/>
<evidence type="ECO:0000313" key="2">
    <source>
        <dbReference type="EMBL" id="QDV08789.1"/>
    </source>
</evidence>
<gene>
    <name evidence="2" type="primary">phoD</name>
    <name evidence="2" type="ORF">Poly30_43440</name>
</gene>
<dbReference type="SUPFAM" id="SSF56300">
    <property type="entry name" value="Metallo-dependent phosphatases"/>
    <property type="match status" value="1"/>
</dbReference>
<feature type="domain" description="PhoD-like phosphatase metallophosphatase" evidence="1">
    <location>
        <begin position="33"/>
        <end position="262"/>
    </location>
</feature>